<dbReference type="InterPro" id="IPR000477">
    <property type="entry name" value="RT_dom"/>
</dbReference>
<evidence type="ECO:0000313" key="2">
    <source>
        <dbReference type="EMBL" id="KAJ4443154.1"/>
    </source>
</evidence>
<proteinExistence type="predicted"/>
<sequence>MSRGSSTESYPAFAHIWLRENPGKNLNQVTCPNRESNPGHLVSRPDTLAVTPQNEAGIPMTVNSVRYVEMIQKFFTPQLARFPVNENTLLHTGATSHTARISMGAVNALFPGRVISLKGDIAWPPRSPDLTVCAVFLSGHLKTKVFGGNPPRTIPALKQRIGYEKRSLRYLSICCIATVRGQTRRIEYRLVAQLGPLAAAPPIPPPATKSGAATAQQNNVEGGPPLQIVLCNKWGRMDPVNLVCCLVAGLLYYNTLDAGFVYDDRRVRIGQLLSDDFPIHCGLKQGDPLLPLLFNFALEYTIRKVQDNREGLELNGLHQLLVYADDVNMLGENPQKIRENTESILEASKEIDLKVNPERTKCMVMSRDQNIVRSGNIKIGDLSFEEVEKFKYLGATATNTNDTSKEINRRTNMGNACYYSVEKLLSSSLLSKKSES</sequence>
<organism evidence="2 3">
    <name type="scientific">Periplaneta americana</name>
    <name type="common">American cockroach</name>
    <name type="synonym">Blatta americana</name>
    <dbReference type="NCBI Taxonomy" id="6978"/>
    <lineage>
        <taxon>Eukaryota</taxon>
        <taxon>Metazoa</taxon>
        <taxon>Ecdysozoa</taxon>
        <taxon>Arthropoda</taxon>
        <taxon>Hexapoda</taxon>
        <taxon>Insecta</taxon>
        <taxon>Pterygota</taxon>
        <taxon>Neoptera</taxon>
        <taxon>Polyneoptera</taxon>
        <taxon>Dictyoptera</taxon>
        <taxon>Blattodea</taxon>
        <taxon>Blattoidea</taxon>
        <taxon>Blattidae</taxon>
        <taxon>Blattinae</taxon>
        <taxon>Periplaneta</taxon>
    </lineage>
</organism>
<gene>
    <name evidence="2" type="ORF">ANN_04804</name>
</gene>
<evidence type="ECO:0000313" key="3">
    <source>
        <dbReference type="Proteomes" id="UP001148838"/>
    </source>
</evidence>
<dbReference type="EMBL" id="JAJSOF020000013">
    <property type="protein sequence ID" value="KAJ4443154.1"/>
    <property type="molecule type" value="Genomic_DNA"/>
</dbReference>
<dbReference type="PANTHER" id="PTHR47027:SF20">
    <property type="entry name" value="REVERSE TRANSCRIPTASE-LIKE PROTEIN WITH RNA-DIRECTED DNA POLYMERASE DOMAIN"/>
    <property type="match status" value="1"/>
</dbReference>
<protein>
    <recommendedName>
        <fullName evidence="1">Reverse transcriptase domain-containing protein</fullName>
    </recommendedName>
</protein>
<feature type="domain" description="Reverse transcriptase" evidence="1">
    <location>
        <begin position="275"/>
        <end position="396"/>
    </location>
</feature>
<accession>A0ABQ8T9H9</accession>
<keyword evidence="3" id="KW-1185">Reference proteome</keyword>
<evidence type="ECO:0000259" key="1">
    <source>
        <dbReference type="Pfam" id="PF00078"/>
    </source>
</evidence>
<reference evidence="2 3" key="1">
    <citation type="journal article" date="2022" name="Allergy">
        <title>Genome assembly and annotation of Periplaneta americana reveal a comprehensive cockroach allergen profile.</title>
        <authorList>
            <person name="Wang L."/>
            <person name="Xiong Q."/>
            <person name="Saelim N."/>
            <person name="Wang L."/>
            <person name="Nong W."/>
            <person name="Wan A.T."/>
            <person name="Shi M."/>
            <person name="Liu X."/>
            <person name="Cao Q."/>
            <person name="Hui J.H.L."/>
            <person name="Sookrung N."/>
            <person name="Leung T.F."/>
            <person name="Tungtrongchitr A."/>
            <person name="Tsui S.K.W."/>
        </authorList>
    </citation>
    <scope>NUCLEOTIDE SEQUENCE [LARGE SCALE GENOMIC DNA]</scope>
    <source>
        <strain evidence="2">PWHHKU_190912</strain>
    </source>
</reference>
<dbReference type="Proteomes" id="UP001148838">
    <property type="component" value="Unassembled WGS sequence"/>
</dbReference>
<dbReference type="Pfam" id="PF00078">
    <property type="entry name" value="RVT_1"/>
    <property type="match status" value="1"/>
</dbReference>
<dbReference type="InterPro" id="IPR043502">
    <property type="entry name" value="DNA/RNA_pol_sf"/>
</dbReference>
<dbReference type="InterPro" id="IPR036397">
    <property type="entry name" value="RNaseH_sf"/>
</dbReference>
<dbReference type="PANTHER" id="PTHR47027">
    <property type="entry name" value="REVERSE TRANSCRIPTASE DOMAIN-CONTAINING PROTEIN"/>
    <property type="match status" value="1"/>
</dbReference>
<comment type="caution">
    <text evidence="2">The sequence shown here is derived from an EMBL/GenBank/DDBJ whole genome shotgun (WGS) entry which is preliminary data.</text>
</comment>
<dbReference type="Gene3D" id="3.30.420.10">
    <property type="entry name" value="Ribonuclease H-like superfamily/Ribonuclease H"/>
    <property type="match status" value="1"/>
</dbReference>
<name>A0ABQ8T9H9_PERAM</name>
<dbReference type="SUPFAM" id="SSF56672">
    <property type="entry name" value="DNA/RNA polymerases"/>
    <property type="match status" value="1"/>
</dbReference>